<evidence type="ECO:0000313" key="7">
    <source>
        <dbReference type="EMBL" id="GGK11984.1"/>
    </source>
</evidence>
<comment type="caution">
    <text evidence="7">The sequence shown here is derived from an EMBL/GenBank/DDBJ whole genome shotgun (WGS) entry which is preliminary data.</text>
</comment>
<keyword evidence="8" id="KW-1185">Reference proteome</keyword>
<keyword evidence="2" id="KW-0238">DNA-binding</keyword>
<dbReference type="CDD" id="cd07377">
    <property type="entry name" value="WHTH_GntR"/>
    <property type="match status" value="1"/>
</dbReference>
<evidence type="ECO:0000256" key="4">
    <source>
        <dbReference type="ARBA" id="ARBA00023172"/>
    </source>
</evidence>
<dbReference type="PROSITE" id="PS51898">
    <property type="entry name" value="TYR_RECOMBINASE"/>
    <property type="match status" value="1"/>
</dbReference>
<dbReference type="PANTHER" id="PTHR44846">
    <property type="entry name" value="MANNOSYL-D-GLYCERATE TRANSPORT/METABOLISM SYSTEM REPRESSOR MNGR-RELATED"/>
    <property type="match status" value="1"/>
</dbReference>
<dbReference type="InterPro" id="IPR013762">
    <property type="entry name" value="Integrase-like_cat_sf"/>
</dbReference>
<keyword evidence="4" id="KW-0233">DNA recombination</keyword>
<gene>
    <name evidence="7" type="ORF">GCM10011583_50090</name>
</gene>
<organism evidence="7 8">
    <name type="scientific">Streptomyces camponoticapitis</name>
    <dbReference type="NCBI Taxonomy" id="1616125"/>
    <lineage>
        <taxon>Bacteria</taxon>
        <taxon>Bacillati</taxon>
        <taxon>Actinomycetota</taxon>
        <taxon>Actinomycetes</taxon>
        <taxon>Kitasatosporales</taxon>
        <taxon>Streptomycetaceae</taxon>
        <taxon>Streptomyces</taxon>
    </lineage>
</organism>
<name>A0ABQ2EJQ6_9ACTN</name>
<dbReference type="Gene3D" id="1.10.443.10">
    <property type="entry name" value="Intergrase catalytic core"/>
    <property type="match status" value="1"/>
</dbReference>
<sequence length="373" mass="41683">MAALTPGLLGSLDPTSDRAVFRQIADQLREAIDKGRFAESSKLPSESELVEHFGVSRMTVRNALSMLQSEGLVSSEHGKGVFVRPRPPVRRLASDRFARRHREQGKSAFIVEADAAGSRPEVDNLEVKEERPTPDISARLGAPRRVLARRRRYLLDGRPVEFAVSYLPLDLARNTPIAQPNPGPGGIYARLEELGHKLDHFEEEIRARMPSPLEVKTLRLSSGVPVIHLIRTAFDTKGRRRRAVPLPAMCIAPLRWHRMRQAAAKLRAGESWDDGGYVFTTRNGRPVEPRNVYRSFTRVAGSAGIRVVRLHDARHGCATLLTAAGVAPRVVMEILGHSQISITMDVYTHVVQDTQREAISHMDRLLKRRPGRQ</sequence>
<dbReference type="RefSeq" id="WP_189109806.1">
    <property type="nucleotide sequence ID" value="NZ_BMMV01000018.1"/>
</dbReference>
<dbReference type="InterPro" id="IPR000524">
    <property type="entry name" value="Tscrpt_reg_HTH_GntR"/>
</dbReference>
<dbReference type="PANTHER" id="PTHR44846:SF17">
    <property type="entry name" value="GNTR-FAMILY TRANSCRIPTIONAL REGULATOR"/>
    <property type="match status" value="1"/>
</dbReference>
<dbReference type="InterPro" id="IPR028978">
    <property type="entry name" value="Chorismate_lyase_/UTRA_dom_sf"/>
</dbReference>
<dbReference type="Pfam" id="PF00392">
    <property type="entry name" value="GntR"/>
    <property type="match status" value="1"/>
</dbReference>
<dbReference type="SUPFAM" id="SSF64288">
    <property type="entry name" value="Chorismate lyase-like"/>
    <property type="match status" value="1"/>
</dbReference>
<keyword evidence="1" id="KW-0805">Transcription regulation</keyword>
<feature type="domain" description="HTH gntR-type" evidence="5">
    <location>
        <begin position="18"/>
        <end position="86"/>
    </location>
</feature>
<dbReference type="SUPFAM" id="SSF56349">
    <property type="entry name" value="DNA breaking-rejoining enzymes"/>
    <property type="match status" value="1"/>
</dbReference>
<reference evidence="8" key="1">
    <citation type="journal article" date="2019" name="Int. J. Syst. Evol. Microbiol.">
        <title>The Global Catalogue of Microorganisms (GCM) 10K type strain sequencing project: providing services to taxonomists for standard genome sequencing and annotation.</title>
        <authorList>
            <consortium name="The Broad Institute Genomics Platform"/>
            <consortium name="The Broad Institute Genome Sequencing Center for Infectious Disease"/>
            <person name="Wu L."/>
            <person name="Ma J."/>
        </authorList>
    </citation>
    <scope>NUCLEOTIDE SEQUENCE [LARGE SCALE GENOMIC DNA]</scope>
    <source>
        <strain evidence="8">CGMCC 4.7275</strain>
    </source>
</reference>
<evidence type="ECO:0000259" key="6">
    <source>
        <dbReference type="PROSITE" id="PS51898"/>
    </source>
</evidence>
<dbReference type="PROSITE" id="PS50949">
    <property type="entry name" value="HTH_GNTR"/>
    <property type="match status" value="1"/>
</dbReference>
<proteinExistence type="predicted"/>
<dbReference type="Pfam" id="PF07702">
    <property type="entry name" value="UTRA"/>
    <property type="match status" value="1"/>
</dbReference>
<protein>
    <submittedName>
        <fullName evidence="7">Uncharacterized protein</fullName>
    </submittedName>
</protein>
<evidence type="ECO:0000259" key="5">
    <source>
        <dbReference type="PROSITE" id="PS50949"/>
    </source>
</evidence>
<dbReference type="InterPro" id="IPR011010">
    <property type="entry name" value="DNA_brk_join_enz"/>
</dbReference>
<dbReference type="InterPro" id="IPR036390">
    <property type="entry name" value="WH_DNA-bd_sf"/>
</dbReference>
<evidence type="ECO:0000256" key="3">
    <source>
        <dbReference type="ARBA" id="ARBA00023163"/>
    </source>
</evidence>
<dbReference type="InterPro" id="IPR011663">
    <property type="entry name" value="UTRA"/>
</dbReference>
<dbReference type="InterPro" id="IPR050679">
    <property type="entry name" value="Bact_HTH_transcr_reg"/>
</dbReference>
<dbReference type="SMART" id="SM00866">
    <property type="entry name" value="UTRA"/>
    <property type="match status" value="1"/>
</dbReference>
<evidence type="ECO:0000256" key="1">
    <source>
        <dbReference type="ARBA" id="ARBA00023015"/>
    </source>
</evidence>
<dbReference type="EMBL" id="BMMV01000018">
    <property type="protein sequence ID" value="GGK11984.1"/>
    <property type="molecule type" value="Genomic_DNA"/>
</dbReference>
<dbReference type="InterPro" id="IPR002104">
    <property type="entry name" value="Integrase_catalytic"/>
</dbReference>
<dbReference type="PRINTS" id="PR00035">
    <property type="entry name" value="HTHGNTR"/>
</dbReference>
<dbReference type="Gene3D" id="1.10.10.10">
    <property type="entry name" value="Winged helix-like DNA-binding domain superfamily/Winged helix DNA-binding domain"/>
    <property type="match status" value="1"/>
</dbReference>
<dbReference type="InterPro" id="IPR036388">
    <property type="entry name" value="WH-like_DNA-bd_sf"/>
</dbReference>
<accession>A0ABQ2EJQ6</accession>
<dbReference type="SMART" id="SM00345">
    <property type="entry name" value="HTH_GNTR"/>
    <property type="match status" value="1"/>
</dbReference>
<keyword evidence="3" id="KW-0804">Transcription</keyword>
<evidence type="ECO:0000256" key="2">
    <source>
        <dbReference type="ARBA" id="ARBA00023125"/>
    </source>
</evidence>
<evidence type="ECO:0000313" key="8">
    <source>
        <dbReference type="Proteomes" id="UP000660265"/>
    </source>
</evidence>
<feature type="domain" description="Tyr recombinase" evidence="6">
    <location>
        <begin position="162"/>
        <end position="360"/>
    </location>
</feature>
<dbReference type="Proteomes" id="UP000660265">
    <property type="component" value="Unassembled WGS sequence"/>
</dbReference>
<dbReference type="SUPFAM" id="SSF46785">
    <property type="entry name" value="Winged helix' DNA-binding domain"/>
    <property type="match status" value="1"/>
</dbReference>